<evidence type="ECO:0000256" key="4">
    <source>
        <dbReference type="HAMAP-Rule" id="MF_00859"/>
    </source>
</evidence>
<feature type="domain" description="Ribulose bisphosphate carboxylase small subunit" evidence="5">
    <location>
        <begin position="4"/>
        <end position="103"/>
    </location>
</feature>
<dbReference type="GO" id="GO:0016984">
    <property type="term" value="F:ribulose-bisphosphate carboxylase activity"/>
    <property type="evidence" value="ECO:0007669"/>
    <property type="project" value="UniProtKB-UniRule"/>
</dbReference>
<dbReference type="SUPFAM" id="SSF55239">
    <property type="entry name" value="RuBisCO, small subunit"/>
    <property type="match status" value="1"/>
</dbReference>
<dbReference type="AlphaFoldDB" id="A0A9W6UYK0"/>
<dbReference type="PANTHER" id="PTHR31262">
    <property type="entry name" value="RIBULOSE BISPHOSPHATE CARBOXYLASE SMALL CHAIN 1, CHLOROPLASTIC"/>
    <property type="match status" value="1"/>
</dbReference>
<evidence type="ECO:0000256" key="2">
    <source>
        <dbReference type="ARBA" id="ARBA00023300"/>
    </source>
</evidence>
<reference evidence="6" key="1">
    <citation type="submission" date="2023-02" db="EMBL/GenBank/DDBJ databases">
        <title>Actinomadura rubrobrunea NBRC 14622.</title>
        <authorList>
            <person name="Ichikawa N."/>
            <person name="Sato H."/>
            <person name="Tonouchi N."/>
        </authorList>
    </citation>
    <scope>NUCLEOTIDE SEQUENCE</scope>
    <source>
        <strain evidence="6">NBRC 14622</strain>
    </source>
</reference>
<dbReference type="HAMAP" id="MF_00859">
    <property type="entry name" value="RuBisCO_S_bact"/>
    <property type="match status" value="1"/>
</dbReference>
<sequence>MRVTQGAFSYLPDLTDDEIAAQVAYALDRGWPCSIEFTDDPHPRNTYWEMWGLPMFDLTDPAGVVDAVNECRRAHPDSYIRVNAYDASYGRQTTALSFIVHRPAHEPGFRIDREELSGRRVRARLHPYALDRPRKAG</sequence>
<keyword evidence="1 4" id="KW-0113">Calvin cycle</keyword>
<dbReference type="InterPro" id="IPR000894">
    <property type="entry name" value="RuBisCO_ssu_dom"/>
</dbReference>
<comment type="similarity">
    <text evidence="4">Belongs to the RuBisCO small chain family.</text>
</comment>
<accession>A0A9W6UYK0</accession>
<dbReference type="InterPro" id="IPR024681">
    <property type="entry name" value="RuBisCO_ssu"/>
</dbReference>
<comment type="function">
    <text evidence="4">RuBisCO catalyzes two reactions: the carboxylation of D-ribulose 1,5-bisphosphate, the primary event in carbon dioxide fixation, as well as the oxidative fragmentation of the pentose substrate. Both reactions occur simultaneously and in competition at the same active site. Although the small subunit is not catalytic it is essential for maximal activity.</text>
</comment>
<evidence type="ECO:0000256" key="3">
    <source>
        <dbReference type="ARBA" id="ARBA00038826"/>
    </source>
</evidence>
<dbReference type="EMBL" id="BSRZ01000021">
    <property type="protein sequence ID" value="GLW67293.1"/>
    <property type="molecule type" value="Genomic_DNA"/>
</dbReference>
<dbReference type="InterPro" id="IPR036385">
    <property type="entry name" value="RuBisCO_ssu_sf"/>
</dbReference>
<gene>
    <name evidence="4 6" type="primary">cbbS</name>
    <name evidence="6" type="ORF">Arub01_55360</name>
</gene>
<dbReference type="GO" id="GO:0019253">
    <property type="term" value="P:reductive pentose-phosphate cycle"/>
    <property type="evidence" value="ECO:0007669"/>
    <property type="project" value="UniProtKB-UniRule"/>
</dbReference>
<evidence type="ECO:0000259" key="5">
    <source>
        <dbReference type="SMART" id="SM00961"/>
    </source>
</evidence>
<comment type="miscellaneous">
    <text evidence="4">The basic functional RuBisCO is composed of a large chain homodimer in a 'head-to-tail' conformation. In form I RuBisCO this homodimer is arranged in a barrel-like tetramer with the small subunits forming a tetrameric 'cap' on each end of the 'barrel'.</text>
</comment>
<comment type="subunit">
    <text evidence="3 4">Heterohexadecamer of 8 large and 8 small subunits.</text>
</comment>
<protein>
    <recommendedName>
        <fullName evidence="4">Ribulose bisphosphate carboxylase small subunit</fullName>
        <shortName evidence="4">RuBisCO small subunit</shortName>
    </recommendedName>
</protein>
<dbReference type="Gene3D" id="3.30.190.10">
    <property type="entry name" value="Ribulose bisphosphate carboxylase, small subunit"/>
    <property type="match status" value="1"/>
</dbReference>
<dbReference type="Pfam" id="PF00101">
    <property type="entry name" value="RuBisCO_small"/>
    <property type="match status" value="1"/>
</dbReference>
<proteinExistence type="inferred from homology"/>
<dbReference type="Proteomes" id="UP001165124">
    <property type="component" value="Unassembled WGS sequence"/>
</dbReference>
<dbReference type="SMART" id="SM00961">
    <property type="entry name" value="RuBisCO_small"/>
    <property type="match status" value="1"/>
</dbReference>
<organism evidence="6 7">
    <name type="scientific">Actinomadura rubrobrunea</name>
    <dbReference type="NCBI Taxonomy" id="115335"/>
    <lineage>
        <taxon>Bacteria</taxon>
        <taxon>Bacillati</taxon>
        <taxon>Actinomycetota</taxon>
        <taxon>Actinomycetes</taxon>
        <taxon>Streptosporangiales</taxon>
        <taxon>Thermomonosporaceae</taxon>
        <taxon>Actinomadura</taxon>
    </lineage>
</organism>
<dbReference type="PANTHER" id="PTHR31262:SF23">
    <property type="entry name" value="RIBULOSE BISPHOSPHATE CARBOXYLASE SMALL SUBUNIT"/>
    <property type="match status" value="1"/>
</dbReference>
<keyword evidence="7" id="KW-1185">Reference proteome</keyword>
<evidence type="ECO:0000256" key="1">
    <source>
        <dbReference type="ARBA" id="ARBA00022567"/>
    </source>
</evidence>
<evidence type="ECO:0000313" key="6">
    <source>
        <dbReference type="EMBL" id="GLW67293.1"/>
    </source>
</evidence>
<dbReference type="CDD" id="cd03527">
    <property type="entry name" value="RuBisCO_small"/>
    <property type="match status" value="1"/>
</dbReference>
<comment type="caution">
    <text evidence="6">The sequence shown here is derived from an EMBL/GenBank/DDBJ whole genome shotgun (WGS) entry which is preliminary data.</text>
</comment>
<keyword evidence="2 4" id="KW-0120">Carbon dioxide fixation</keyword>
<name>A0A9W6UYK0_9ACTN</name>
<evidence type="ECO:0000313" key="7">
    <source>
        <dbReference type="Proteomes" id="UP001165124"/>
    </source>
</evidence>
<dbReference type="RefSeq" id="WP_067913851.1">
    <property type="nucleotide sequence ID" value="NZ_BSRZ01000021.1"/>
</dbReference>